<keyword evidence="5" id="KW-1185">Reference proteome</keyword>
<evidence type="ECO:0000313" key="5">
    <source>
        <dbReference type="Proteomes" id="UP000652761"/>
    </source>
</evidence>
<dbReference type="InterPro" id="IPR001087">
    <property type="entry name" value="GDSL"/>
</dbReference>
<evidence type="ECO:0000256" key="3">
    <source>
        <dbReference type="SAM" id="SignalP"/>
    </source>
</evidence>
<dbReference type="AlphaFoldDB" id="A0A843WKS5"/>
<dbReference type="Proteomes" id="UP000652761">
    <property type="component" value="Unassembled WGS sequence"/>
</dbReference>
<proteinExistence type="inferred from homology"/>
<dbReference type="InterPro" id="IPR036514">
    <property type="entry name" value="SGNH_hydro_sf"/>
</dbReference>
<feature type="signal peptide" evidence="3">
    <location>
        <begin position="1"/>
        <end position="24"/>
    </location>
</feature>
<keyword evidence="3" id="KW-0732">Signal</keyword>
<gene>
    <name evidence="4" type="ORF">Taro_036140</name>
</gene>
<feature type="non-terminal residue" evidence="4">
    <location>
        <position position="1"/>
    </location>
</feature>
<name>A0A843WKS5_COLES</name>
<organism evidence="4 5">
    <name type="scientific">Colocasia esculenta</name>
    <name type="common">Wild taro</name>
    <name type="synonym">Arum esculentum</name>
    <dbReference type="NCBI Taxonomy" id="4460"/>
    <lineage>
        <taxon>Eukaryota</taxon>
        <taxon>Viridiplantae</taxon>
        <taxon>Streptophyta</taxon>
        <taxon>Embryophyta</taxon>
        <taxon>Tracheophyta</taxon>
        <taxon>Spermatophyta</taxon>
        <taxon>Magnoliopsida</taxon>
        <taxon>Liliopsida</taxon>
        <taxon>Araceae</taxon>
        <taxon>Aroideae</taxon>
        <taxon>Colocasieae</taxon>
        <taxon>Colocasia</taxon>
    </lineage>
</organism>
<dbReference type="PANTHER" id="PTHR22835">
    <property type="entry name" value="ZINC FINGER FYVE DOMAIN CONTAINING PROTEIN"/>
    <property type="match status" value="1"/>
</dbReference>
<evidence type="ECO:0000256" key="2">
    <source>
        <dbReference type="ARBA" id="ARBA00023180"/>
    </source>
</evidence>
<dbReference type="PANTHER" id="PTHR22835:SF552">
    <property type="entry name" value="OS05G0133401 PROTEIN"/>
    <property type="match status" value="1"/>
</dbReference>
<dbReference type="Pfam" id="PF00657">
    <property type="entry name" value="Lipase_GDSL"/>
    <property type="match status" value="1"/>
</dbReference>
<keyword evidence="2" id="KW-0325">Glycoprotein</keyword>
<evidence type="ECO:0000256" key="1">
    <source>
        <dbReference type="ARBA" id="ARBA00008668"/>
    </source>
</evidence>
<dbReference type="EMBL" id="NMUH01003019">
    <property type="protein sequence ID" value="MQM03360.1"/>
    <property type="molecule type" value="Genomic_DNA"/>
</dbReference>
<dbReference type="Gene3D" id="3.40.50.1110">
    <property type="entry name" value="SGNH hydrolase"/>
    <property type="match status" value="1"/>
</dbReference>
<dbReference type="OrthoDB" id="684422at2759"/>
<comment type="caution">
    <text evidence="4">The sequence shown here is derived from an EMBL/GenBank/DDBJ whole genome shotgun (WGS) entry which is preliminary data.</text>
</comment>
<protein>
    <submittedName>
        <fullName evidence="4">Uncharacterized protein</fullName>
    </submittedName>
</protein>
<accession>A0A843WKS5</accession>
<sequence length="177" mass="19309">MDRGRPLPLLLLVILLHVVALSRLAVVTTAMRSGRCRIFNFGDSNSDTGGLKASVGFPMGPPHGYLFFGRSTGRWSDGRLYIDFLCRPRVADELPESLHGGLGIGFHVWGKFCGGGCKDPTKGSARYLTTEEGFEKAIYSIDIGQNDISTAFYSNFTYAQVIDSIPLVLSEIESAIQ</sequence>
<evidence type="ECO:0000313" key="4">
    <source>
        <dbReference type="EMBL" id="MQM03360.1"/>
    </source>
</evidence>
<feature type="chain" id="PRO_5032889064" evidence="3">
    <location>
        <begin position="25"/>
        <end position="177"/>
    </location>
</feature>
<reference evidence="4" key="1">
    <citation type="submission" date="2017-07" db="EMBL/GenBank/DDBJ databases">
        <title>Taro Niue Genome Assembly and Annotation.</title>
        <authorList>
            <person name="Atibalentja N."/>
            <person name="Keating K."/>
            <person name="Fields C.J."/>
        </authorList>
    </citation>
    <scope>NUCLEOTIDE SEQUENCE</scope>
    <source>
        <strain evidence="4">Niue_2</strain>
        <tissue evidence="4">Leaf</tissue>
    </source>
</reference>
<comment type="similarity">
    <text evidence="1">Belongs to the 'GDSL' lipolytic enzyme family.</text>
</comment>
<dbReference type="GO" id="GO:0016788">
    <property type="term" value="F:hydrolase activity, acting on ester bonds"/>
    <property type="evidence" value="ECO:0007669"/>
    <property type="project" value="InterPro"/>
</dbReference>